<comment type="caution">
    <text evidence="1">The sequence shown here is derived from an EMBL/GenBank/DDBJ whole genome shotgun (WGS) entry which is preliminary data.</text>
</comment>
<evidence type="ECO:0000313" key="1">
    <source>
        <dbReference type="EMBL" id="CAK6960709.1"/>
    </source>
</evidence>
<keyword evidence="2" id="KW-1185">Reference proteome</keyword>
<dbReference type="AlphaFoldDB" id="A0AAV1NRA9"/>
<dbReference type="Proteomes" id="UP001314229">
    <property type="component" value="Unassembled WGS sequence"/>
</dbReference>
<gene>
    <name evidence="1" type="ORF">FSCOSCO3_A014833</name>
</gene>
<sequence>MAASFHIQRLALLWNPCRGGCHGDADSLCGYVMLKAGSVYVVSDADFAHGATTDPFGSDRL</sequence>
<dbReference type="EMBL" id="CAWUFR010000045">
    <property type="protein sequence ID" value="CAK6960709.1"/>
    <property type="molecule type" value="Genomic_DNA"/>
</dbReference>
<accession>A0AAV1NRA9</accession>
<proteinExistence type="predicted"/>
<evidence type="ECO:0000313" key="2">
    <source>
        <dbReference type="Proteomes" id="UP001314229"/>
    </source>
</evidence>
<organism evidence="1 2">
    <name type="scientific">Scomber scombrus</name>
    <name type="common">Atlantic mackerel</name>
    <name type="synonym">Scomber vernalis</name>
    <dbReference type="NCBI Taxonomy" id="13677"/>
    <lineage>
        <taxon>Eukaryota</taxon>
        <taxon>Metazoa</taxon>
        <taxon>Chordata</taxon>
        <taxon>Craniata</taxon>
        <taxon>Vertebrata</taxon>
        <taxon>Euteleostomi</taxon>
        <taxon>Actinopterygii</taxon>
        <taxon>Neopterygii</taxon>
        <taxon>Teleostei</taxon>
        <taxon>Neoteleostei</taxon>
        <taxon>Acanthomorphata</taxon>
        <taxon>Pelagiaria</taxon>
        <taxon>Scombriformes</taxon>
        <taxon>Scombridae</taxon>
        <taxon>Scomber</taxon>
    </lineage>
</organism>
<protein>
    <submittedName>
        <fullName evidence="1">Uncharacterized protein</fullName>
    </submittedName>
</protein>
<reference evidence="1 2" key="1">
    <citation type="submission" date="2024-01" db="EMBL/GenBank/DDBJ databases">
        <authorList>
            <person name="Alioto T."/>
            <person name="Alioto T."/>
            <person name="Gomez Garrido J."/>
        </authorList>
    </citation>
    <scope>NUCLEOTIDE SEQUENCE [LARGE SCALE GENOMIC DNA]</scope>
</reference>
<name>A0AAV1NRA9_SCOSC</name>